<dbReference type="Proteomes" id="UP001341281">
    <property type="component" value="Chromosome 07"/>
</dbReference>
<gene>
    <name evidence="6" type="ORF">U9M48_030479</name>
</gene>
<evidence type="ECO:0000313" key="6">
    <source>
        <dbReference type="EMBL" id="WVZ83318.1"/>
    </source>
</evidence>
<dbReference type="GO" id="GO:0006952">
    <property type="term" value="P:defense response"/>
    <property type="evidence" value="ECO:0007669"/>
    <property type="project" value="UniProtKB-KW"/>
</dbReference>
<evidence type="ECO:0000256" key="2">
    <source>
        <dbReference type="SAM" id="MobiDB-lite"/>
    </source>
</evidence>
<sequence>MWTNMEIIQNHDEDDIFHVHLSSYRDLPPQLQRCFAFCSIFPKSWMFERAKLTKMWIALGFVEGITDGMTVEHVARGYFDALTQRSLFQESTSNRAYNGESSATTATRYYVIHEQIHSMIRRVCPNYYLSIESNSGVRPIPLTVRHLSVTTGCLGQLKASSELRKLRTLIVFGSSNRNNAEIDKGVLRKFMGLRVLDLSDTCASEVPEGIDRLKHLRYLGLPNTITELGTDITKLLLLQTLGVVSNDCKLERLPEDMSRLINLRHLDLDMEYIAQIAGIGRMTMLQESVEFHAGRRQKGHSMRELGELNSLHRKLRIKGLETVKSKEAAESAHLENKVHLKTLELQWSDERRAKVVSTVSDLEILKCLRPHRNLENLHIQSYAGKMLPSWLEDQDLMKKLRFLHLSSCRKLESLPLVGRLSHLKFLEMIGLRSVSRIGDSFCRSGDFASLEEMVLEDMASLVLWYSSEGSDGHTPILFPRLKKVKIINCWLLSSLSGLLYCRRSLIYLRVEGCPQVTANFERRRFPCLDKLEILGCPGLRFIEAPPVSHRPRQTEDDRCPPPHQTMQGWSSPAFHPLGPMQGGDDCRPPPRQAQDWSSLASPPRHPKKGRDDRRYPPRQTQHWSSPASPPRRPREEENRFVWFYLFIFAFAYYLYKR</sequence>
<keyword evidence="1" id="KW-0611">Plant defense</keyword>
<organism evidence="6 7">
    <name type="scientific">Paspalum notatum var. saurae</name>
    <dbReference type="NCBI Taxonomy" id="547442"/>
    <lineage>
        <taxon>Eukaryota</taxon>
        <taxon>Viridiplantae</taxon>
        <taxon>Streptophyta</taxon>
        <taxon>Embryophyta</taxon>
        <taxon>Tracheophyta</taxon>
        <taxon>Spermatophyta</taxon>
        <taxon>Magnoliopsida</taxon>
        <taxon>Liliopsida</taxon>
        <taxon>Poales</taxon>
        <taxon>Poaceae</taxon>
        <taxon>PACMAD clade</taxon>
        <taxon>Panicoideae</taxon>
        <taxon>Andropogonodae</taxon>
        <taxon>Paspaleae</taxon>
        <taxon>Paspalinae</taxon>
        <taxon>Paspalum</taxon>
    </lineage>
</organism>
<dbReference type="Gene3D" id="1.10.10.10">
    <property type="entry name" value="Winged helix-like DNA-binding domain superfamily/Winged helix DNA-binding domain"/>
    <property type="match status" value="1"/>
</dbReference>
<dbReference type="SUPFAM" id="SSF52058">
    <property type="entry name" value="L domain-like"/>
    <property type="match status" value="1"/>
</dbReference>
<keyword evidence="3" id="KW-0812">Transmembrane</keyword>
<dbReference type="InterPro" id="IPR036388">
    <property type="entry name" value="WH-like_DNA-bd_sf"/>
</dbReference>
<dbReference type="Pfam" id="PF25019">
    <property type="entry name" value="LRR_R13L1-DRL21"/>
    <property type="match status" value="1"/>
</dbReference>
<proteinExistence type="predicted"/>
<evidence type="ECO:0000256" key="1">
    <source>
        <dbReference type="ARBA" id="ARBA00022821"/>
    </source>
</evidence>
<feature type="domain" description="Disease resistance protein winged helix" evidence="4">
    <location>
        <begin position="40"/>
        <end position="120"/>
    </location>
</feature>
<dbReference type="Gene3D" id="3.80.10.10">
    <property type="entry name" value="Ribonuclease Inhibitor"/>
    <property type="match status" value="1"/>
</dbReference>
<dbReference type="AlphaFoldDB" id="A0AAQ3U128"/>
<keyword evidence="3" id="KW-1133">Transmembrane helix</keyword>
<reference evidence="6 7" key="1">
    <citation type="submission" date="2024-02" db="EMBL/GenBank/DDBJ databases">
        <title>High-quality chromosome-scale genome assembly of Pensacola bahiagrass (Paspalum notatum Flugge var. saurae).</title>
        <authorList>
            <person name="Vega J.M."/>
            <person name="Podio M."/>
            <person name="Orjuela J."/>
            <person name="Siena L.A."/>
            <person name="Pessino S.C."/>
            <person name="Combes M.C."/>
            <person name="Mariac C."/>
            <person name="Albertini E."/>
            <person name="Pupilli F."/>
            <person name="Ortiz J.P.A."/>
            <person name="Leblanc O."/>
        </authorList>
    </citation>
    <scope>NUCLEOTIDE SEQUENCE [LARGE SCALE GENOMIC DNA]</scope>
    <source>
        <strain evidence="6">R1</strain>
        <tissue evidence="6">Leaf</tissue>
    </source>
</reference>
<accession>A0AAQ3U128</accession>
<feature type="region of interest" description="Disordered" evidence="2">
    <location>
        <begin position="547"/>
        <end position="634"/>
    </location>
</feature>
<feature type="domain" description="R13L1/DRL21-like LRR repeat region" evidence="5">
    <location>
        <begin position="302"/>
        <end position="429"/>
    </location>
</feature>
<dbReference type="EMBL" id="CP144751">
    <property type="protein sequence ID" value="WVZ83318.1"/>
    <property type="molecule type" value="Genomic_DNA"/>
</dbReference>
<dbReference type="InterPro" id="IPR058922">
    <property type="entry name" value="WHD_DRP"/>
</dbReference>
<feature type="transmembrane region" description="Helical" evidence="3">
    <location>
        <begin position="639"/>
        <end position="655"/>
    </location>
</feature>
<evidence type="ECO:0000256" key="3">
    <source>
        <dbReference type="SAM" id="Phobius"/>
    </source>
</evidence>
<evidence type="ECO:0000259" key="5">
    <source>
        <dbReference type="Pfam" id="PF25019"/>
    </source>
</evidence>
<dbReference type="Pfam" id="PF23559">
    <property type="entry name" value="WHD_DRP"/>
    <property type="match status" value="1"/>
</dbReference>
<keyword evidence="3" id="KW-0472">Membrane</keyword>
<evidence type="ECO:0000259" key="4">
    <source>
        <dbReference type="Pfam" id="PF23559"/>
    </source>
</evidence>
<dbReference type="PANTHER" id="PTHR47186:SF3">
    <property type="entry name" value="OS09G0267800 PROTEIN"/>
    <property type="match status" value="1"/>
</dbReference>
<dbReference type="InterPro" id="IPR056789">
    <property type="entry name" value="LRR_R13L1-DRL21"/>
</dbReference>
<evidence type="ECO:0000313" key="7">
    <source>
        <dbReference type="Proteomes" id="UP001341281"/>
    </source>
</evidence>
<name>A0AAQ3U128_PASNO</name>
<keyword evidence="7" id="KW-1185">Reference proteome</keyword>
<protein>
    <submittedName>
        <fullName evidence="6">Uncharacterized protein</fullName>
    </submittedName>
</protein>
<dbReference type="PANTHER" id="PTHR47186">
    <property type="entry name" value="LEUCINE-RICH REPEAT-CONTAINING PROTEIN 57"/>
    <property type="match status" value="1"/>
</dbReference>
<dbReference type="InterPro" id="IPR032675">
    <property type="entry name" value="LRR_dom_sf"/>
</dbReference>